<reference evidence="3 4" key="1">
    <citation type="submission" date="2017-01" db="EMBL/GenBank/DDBJ databases">
        <title>Deconstructing symbiosis and pathogenesis requirements using a combined genomic-metabolomic approach.</title>
        <authorList>
            <person name="Tobias N.J."/>
            <person name="Wolff H."/>
            <person name="Djahanschiri B."/>
            <person name="Ebersberger I."/>
            <person name="Bode H.B."/>
        </authorList>
    </citation>
    <scope>NUCLEOTIDE SEQUENCE [LARGE SCALE GENOMIC DNA]</scope>
    <source>
        <strain evidence="3 4">DSM 4764</strain>
    </source>
</reference>
<dbReference type="AlphaFoldDB" id="A0A1Y2SLN8"/>
<dbReference type="STRING" id="40578.Xbed_02843"/>
<keyword evidence="4" id="KW-1185">Reference proteome</keyword>
<accession>A0A1Y2SLN8</accession>
<gene>
    <name evidence="3" type="ORF">Xbed_02843</name>
</gene>
<name>A0A1Y2SLN8_9GAMM</name>
<dbReference type="Pfam" id="PF03354">
    <property type="entry name" value="TerL_ATPase"/>
    <property type="match status" value="1"/>
</dbReference>
<dbReference type="OrthoDB" id="9760250at2"/>
<dbReference type="PANTHER" id="PTHR41287">
    <property type="match status" value="1"/>
</dbReference>
<comment type="caution">
    <text evidence="3">The sequence shown here is derived from an EMBL/GenBank/DDBJ whole genome shotgun (WGS) entry which is preliminary data.</text>
</comment>
<feature type="domain" description="Terminase large subunit-like endonuclease" evidence="2">
    <location>
        <begin position="276"/>
        <end position="549"/>
    </location>
</feature>
<feature type="domain" description="Terminase large subunit-like ATPase" evidence="1">
    <location>
        <begin position="112"/>
        <end position="268"/>
    </location>
</feature>
<dbReference type="InterPro" id="IPR027417">
    <property type="entry name" value="P-loop_NTPase"/>
</dbReference>
<dbReference type="InterPro" id="IPR046462">
    <property type="entry name" value="TerL_nuclease"/>
</dbReference>
<dbReference type="EMBL" id="MUBK01000025">
    <property type="protein sequence ID" value="OTA18857.1"/>
    <property type="molecule type" value="Genomic_DNA"/>
</dbReference>
<dbReference type="InterPro" id="IPR046461">
    <property type="entry name" value="TerL_ATPase"/>
</dbReference>
<dbReference type="PANTHER" id="PTHR41287:SF1">
    <property type="entry name" value="PROTEIN YMFN"/>
    <property type="match status" value="1"/>
</dbReference>
<proteinExistence type="predicted"/>
<evidence type="ECO:0000313" key="3">
    <source>
        <dbReference type="EMBL" id="OTA18857.1"/>
    </source>
</evidence>
<evidence type="ECO:0000313" key="4">
    <source>
        <dbReference type="Proteomes" id="UP000194204"/>
    </source>
</evidence>
<dbReference type="InterPro" id="IPR005021">
    <property type="entry name" value="Terminase_largesu-like"/>
</dbReference>
<dbReference type="Pfam" id="PF20441">
    <property type="entry name" value="TerL_nuclease"/>
    <property type="match status" value="1"/>
</dbReference>
<dbReference type="Pfam" id="PF04860">
    <property type="entry name" value="Phage_portal"/>
    <property type="match status" value="1"/>
</dbReference>
<evidence type="ECO:0000259" key="2">
    <source>
        <dbReference type="Pfam" id="PF20441"/>
    </source>
</evidence>
<dbReference type="GO" id="GO:0004519">
    <property type="term" value="F:endonuclease activity"/>
    <property type="evidence" value="ECO:0007669"/>
    <property type="project" value="InterPro"/>
</dbReference>
<protein>
    <submittedName>
        <fullName evidence="3">Terminase</fullName>
    </submittedName>
</protein>
<dbReference type="Gene3D" id="3.40.50.300">
    <property type="entry name" value="P-loop containing nucleotide triphosphate hydrolases"/>
    <property type="match status" value="1"/>
</dbReference>
<sequence>MAKVSDGIRYAERVVAGEIVAGELVRLACQRFLNDLKTGEARDIHFSEPRARHILNFYKFVPHVKGALAGKPIDLMDWHIFILINLFGFVRPLVDESTGEVVLRNDGSGRPVMVRRFRTAYNEVARKNAKSTLSSGIGLYMTGADSEGGAEVYSAATTRDQARIVFEDAKNMIKQARPSLGRLFEFNKLAIYQEQSASKFEPLSSDANNLDGLNIHCGIVDELHAHKTRDVWDVLETATGARLQSLLFGITTAGFNKEGICYELRDYAVKVLRGQVEDDTFFGLIYTLDKEDDPFDETVWQKANPGLGICKRWDDLRRLAKKAREQVSARHNFFTKHMNLWVTAESAWMDMLKWDDCEPIAPPHELKTYPLWVGVDLANKIDICAAVKVWQASNGHVHADFKFWLPEDRMERCSRQMAELYRKWGEMGVLTLTDGEVVDHGQIKEELQHWVSGENLKEIGFDPWSATQFSLALAEEGLPLIEVSQTVRNLSEAMKEVEALVYSGKFHHNDHPVMNWMMANVTAKPDKNDNIFPNKSTPEAKIDGPVALFRHASLENPRTPLTAETADPDGLFSADVYVSPETAMKLAAVYACIYVLSSSVAQMPLHVMRKTGKSVEMARDHPVFYLVHDEPNDWQTSYKWRELKQRHVLGWGNGYTWVKRNRKGDVSSIEACMPWETTLLNTGGRYTYGVYKNRGLESECVGYPAG</sequence>
<organism evidence="3 4">
    <name type="scientific">Xenorhabdus beddingii</name>
    <dbReference type="NCBI Taxonomy" id="40578"/>
    <lineage>
        <taxon>Bacteria</taxon>
        <taxon>Pseudomonadati</taxon>
        <taxon>Pseudomonadota</taxon>
        <taxon>Gammaproteobacteria</taxon>
        <taxon>Enterobacterales</taxon>
        <taxon>Morganellaceae</taxon>
        <taxon>Xenorhabdus</taxon>
    </lineage>
</organism>
<dbReference type="InterPro" id="IPR006944">
    <property type="entry name" value="Phage/GTA_portal"/>
</dbReference>
<evidence type="ECO:0000259" key="1">
    <source>
        <dbReference type="Pfam" id="PF03354"/>
    </source>
</evidence>
<dbReference type="Proteomes" id="UP000194204">
    <property type="component" value="Unassembled WGS sequence"/>
</dbReference>